<comment type="caution">
    <text evidence="6">The sequence shown here is derived from an EMBL/GenBank/DDBJ whole genome shotgun (WGS) entry which is preliminary data.</text>
</comment>
<organism evidence="6 7">
    <name type="scientific">Neonectria ditissima</name>
    <dbReference type="NCBI Taxonomy" id="78410"/>
    <lineage>
        <taxon>Eukaryota</taxon>
        <taxon>Fungi</taxon>
        <taxon>Dikarya</taxon>
        <taxon>Ascomycota</taxon>
        <taxon>Pezizomycotina</taxon>
        <taxon>Sordariomycetes</taxon>
        <taxon>Hypocreomycetidae</taxon>
        <taxon>Hypocreales</taxon>
        <taxon>Nectriaceae</taxon>
        <taxon>Neonectria</taxon>
    </lineage>
</organism>
<feature type="transmembrane region" description="Helical" evidence="4">
    <location>
        <begin position="64"/>
        <end position="87"/>
    </location>
</feature>
<feature type="transmembrane region" description="Helical" evidence="4">
    <location>
        <begin position="263"/>
        <end position="284"/>
    </location>
</feature>
<dbReference type="OrthoDB" id="6509908at2759"/>
<keyword evidence="3" id="KW-0325">Glycoprotein</keyword>
<feature type="transmembrane region" description="Helical" evidence="4">
    <location>
        <begin position="231"/>
        <end position="251"/>
    </location>
</feature>
<feature type="transmembrane region" description="Helical" evidence="4">
    <location>
        <begin position="389"/>
        <end position="411"/>
    </location>
</feature>
<dbReference type="Proteomes" id="UP000050424">
    <property type="component" value="Unassembled WGS sequence"/>
</dbReference>
<keyword evidence="4" id="KW-0812">Transmembrane</keyword>
<feature type="domain" description="Major facilitator superfamily (MFS) profile" evidence="5">
    <location>
        <begin position="192"/>
        <end position="419"/>
    </location>
</feature>
<dbReference type="GO" id="GO:0022857">
    <property type="term" value="F:transmembrane transporter activity"/>
    <property type="evidence" value="ECO:0007669"/>
    <property type="project" value="InterPro"/>
</dbReference>
<dbReference type="AlphaFoldDB" id="A0A0N8H743"/>
<accession>A0A0N8H743</accession>
<gene>
    <name evidence="6" type="ORF">AK830_g5802</name>
</gene>
<feature type="transmembrane region" description="Helical" evidence="4">
    <location>
        <begin position="189"/>
        <end position="210"/>
    </location>
</feature>
<dbReference type="Gene3D" id="1.20.1250.20">
    <property type="entry name" value="MFS general substrate transporter like domains"/>
    <property type="match status" value="1"/>
</dbReference>
<dbReference type="PANTHER" id="PTHR11360:SF281">
    <property type="entry name" value="ASPYRIDONES EFFLUX PROTEIN APDF-RELATED"/>
    <property type="match status" value="1"/>
</dbReference>
<dbReference type="GO" id="GO:0016020">
    <property type="term" value="C:membrane"/>
    <property type="evidence" value="ECO:0007669"/>
    <property type="project" value="UniProtKB-SubCell"/>
</dbReference>
<feature type="transmembrane region" description="Helical" evidence="4">
    <location>
        <begin position="296"/>
        <end position="315"/>
    </location>
</feature>
<feature type="transmembrane region" description="Helical" evidence="4">
    <location>
        <begin position="153"/>
        <end position="177"/>
    </location>
</feature>
<reference evidence="6 7" key="1">
    <citation type="submission" date="2015-09" db="EMBL/GenBank/DDBJ databases">
        <title>Draft genome of a European isolate of the apple canker pathogen Neonectria ditissima.</title>
        <authorList>
            <person name="Gomez-Cortecero A."/>
            <person name="Harrison R.J."/>
            <person name="Armitage A.D."/>
        </authorList>
    </citation>
    <scope>NUCLEOTIDE SEQUENCE [LARGE SCALE GENOMIC DNA]</scope>
    <source>
        <strain evidence="6 7">R09/05</strain>
    </source>
</reference>
<dbReference type="InterPro" id="IPR011701">
    <property type="entry name" value="MFS"/>
</dbReference>
<feature type="transmembrane region" description="Helical" evidence="4">
    <location>
        <begin position="24"/>
        <end position="44"/>
    </location>
</feature>
<keyword evidence="4" id="KW-0472">Membrane</keyword>
<keyword evidence="7" id="KW-1185">Reference proteome</keyword>
<keyword evidence="4" id="KW-1133">Transmembrane helix</keyword>
<dbReference type="PROSITE" id="PS50850">
    <property type="entry name" value="MFS"/>
    <property type="match status" value="1"/>
</dbReference>
<feature type="transmembrane region" description="Helical" evidence="4">
    <location>
        <begin position="321"/>
        <end position="344"/>
    </location>
</feature>
<proteinExistence type="inferred from homology"/>
<dbReference type="PANTHER" id="PTHR11360">
    <property type="entry name" value="MONOCARBOXYLATE TRANSPORTER"/>
    <property type="match status" value="1"/>
</dbReference>
<dbReference type="SUPFAM" id="SSF103473">
    <property type="entry name" value="MFS general substrate transporter"/>
    <property type="match status" value="1"/>
</dbReference>
<dbReference type="InterPro" id="IPR020846">
    <property type="entry name" value="MFS_dom"/>
</dbReference>
<dbReference type="EMBL" id="LKCW01000077">
    <property type="protein sequence ID" value="KPM40732.1"/>
    <property type="molecule type" value="Genomic_DNA"/>
</dbReference>
<evidence type="ECO:0000256" key="1">
    <source>
        <dbReference type="ARBA" id="ARBA00004141"/>
    </source>
</evidence>
<comment type="similarity">
    <text evidence="2">Belongs to the major facilitator superfamily. Monocarboxylate porter (TC 2.A.1.13) family.</text>
</comment>
<feature type="transmembrane region" description="Helical" evidence="4">
    <location>
        <begin position="356"/>
        <end position="377"/>
    </location>
</feature>
<evidence type="ECO:0000313" key="6">
    <source>
        <dbReference type="EMBL" id="KPM40732.1"/>
    </source>
</evidence>
<feature type="transmembrane region" description="Helical" evidence="4">
    <location>
        <begin position="118"/>
        <end position="141"/>
    </location>
</feature>
<dbReference type="Pfam" id="PF07690">
    <property type="entry name" value="MFS_1"/>
    <property type="match status" value="1"/>
</dbReference>
<comment type="subcellular location">
    <subcellularLocation>
        <location evidence="1">Membrane</location>
        <topology evidence="1">Multi-pass membrane protein</topology>
    </subcellularLocation>
</comment>
<sequence length="419" mass="45217">MESSADLEQVNDQPKKCSEHTKRAWLTVAGSFLVYFVSFGYMNSFGYFQDYYTQNDLADYSPSLVSFIGSLQLGLMYLVGPIAGVLYDAYSATWLYLIAAFGGIVSCVGVSFAKPEQIWQHMLSQGVLFGVTVPFGTNVALPIASQHFKQSRALAIGVVASGSSLGGVCLPIMYSYVVPRIGFSWSLRLTSLIILAFYGAAIIISTPNVPRKSLRSARNILDFGGFRDVRYCTLALANVVGNFGLYVPFFYLEPYIAVHHPGAAVGSFLLPMINGSSFFGRIIGGFVADHVGGLNLLYPLTMLSGVLCLTIWLLATGVGIIVSFACLYGFCSGILISVMSSVVIRISPENKIGARLGAFSTWSAIGVFTGTPIGGAIVRNGTVMEYQHIIIYTGTCMTAAGALLLVARLLCDRNLRTKW</sequence>
<evidence type="ECO:0000256" key="2">
    <source>
        <dbReference type="ARBA" id="ARBA00006727"/>
    </source>
</evidence>
<evidence type="ECO:0000256" key="4">
    <source>
        <dbReference type="SAM" id="Phobius"/>
    </source>
</evidence>
<feature type="transmembrane region" description="Helical" evidence="4">
    <location>
        <begin position="94"/>
        <end position="112"/>
    </location>
</feature>
<dbReference type="InterPro" id="IPR050327">
    <property type="entry name" value="Proton-linked_MCT"/>
</dbReference>
<name>A0A0N8H743_9HYPO</name>
<dbReference type="InterPro" id="IPR036259">
    <property type="entry name" value="MFS_trans_sf"/>
</dbReference>
<protein>
    <recommendedName>
        <fullName evidence="5">Major facilitator superfamily (MFS) profile domain-containing protein</fullName>
    </recommendedName>
</protein>
<evidence type="ECO:0000259" key="5">
    <source>
        <dbReference type="PROSITE" id="PS50850"/>
    </source>
</evidence>
<evidence type="ECO:0000256" key="3">
    <source>
        <dbReference type="ARBA" id="ARBA00023180"/>
    </source>
</evidence>
<evidence type="ECO:0000313" key="7">
    <source>
        <dbReference type="Proteomes" id="UP000050424"/>
    </source>
</evidence>